<keyword evidence="3" id="KW-1185">Reference proteome</keyword>
<name>A0ABD1IIC8_SALDI</name>
<dbReference type="EMBL" id="JBEAFC010000002">
    <property type="protein sequence ID" value="KAL1567539.1"/>
    <property type="molecule type" value="Genomic_DNA"/>
</dbReference>
<dbReference type="AlphaFoldDB" id="A0ABD1IIC8"/>
<accession>A0ABD1IIC8</accession>
<dbReference type="Proteomes" id="UP001567538">
    <property type="component" value="Unassembled WGS sequence"/>
</dbReference>
<proteinExistence type="predicted"/>
<feature type="region of interest" description="Disordered" evidence="1">
    <location>
        <begin position="1"/>
        <end position="32"/>
    </location>
</feature>
<reference evidence="2 3" key="1">
    <citation type="submission" date="2024-06" db="EMBL/GenBank/DDBJ databases">
        <title>A chromosome level genome sequence of Diviner's sage (Salvia divinorum).</title>
        <authorList>
            <person name="Ford S.A."/>
            <person name="Ro D.-K."/>
            <person name="Ness R.W."/>
            <person name="Phillips M.A."/>
        </authorList>
    </citation>
    <scope>NUCLEOTIDE SEQUENCE [LARGE SCALE GENOMIC DNA]</scope>
    <source>
        <strain evidence="2">SAF-2024a</strain>
        <tissue evidence="2">Leaf</tissue>
    </source>
</reference>
<feature type="compositionally biased region" description="Polar residues" evidence="1">
    <location>
        <begin position="20"/>
        <end position="32"/>
    </location>
</feature>
<gene>
    <name evidence="2" type="ORF">AAHA92_03009</name>
</gene>
<evidence type="ECO:0000313" key="3">
    <source>
        <dbReference type="Proteomes" id="UP001567538"/>
    </source>
</evidence>
<comment type="caution">
    <text evidence="2">The sequence shown here is derived from an EMBL/GenBank/DDBJ whole genome shotgun (WGS) entry which is preliminary data.</text>
</comment>
<protein>
    <submittedName>
        <fullName evidence="2">Arabinosyltransferase ARAD1</fullName>
    </submittedName>
</protein>
<evidence type="ECO:0000256" key="1">
    <source>
        <dbReference type="SAM" id="MobiDB-lite"/>
    </source>
</evidence>
<organism evidence="2 3">
    <name type="scientific">Salvia divinorum</name>
    <name type="common">Maria pastora</name>
    <name type="synonym">Diviner's sage</name>
    <dbReference type="NCBI Taxonomy" id="28513"/>
    <lineage>
        <taxon>Eukaryota</taxon>
        <taxon>Viridiplantae</taxon>
        <taxon>Streptophyta</taxon>
        <taxon>Embryophyta</taxon>
        <taxon>Tracheophyta</taxon>
        <taxon>Spermatophyta</taxon>
        <taxon>Magnoliopsida</taxon>
        <taxon>eudicotyledons</taxon>
        <taxon>Gunneridae</taxon>
        <taxon>Pentapetalae</taxon>
        <taxon>asterids</taxon>
        <taxon>lamiids</taxon>
        <taxon>Lamiales</taxon>
        <taxon>Lamiaceae</taxon>
        <taxon>Nepetoideae</taxon>
        <taxon>Mentheae</taxon>
        <taxon>Salviinae</taxon>
        <taxon>Salvia</taxon>
        <taxon>Salvia subgen. Calosphace</taxon>
    </lineage>
</organism>
<sequence length="136" mass="15312">MNLRPKLKSPPPPLAAFPPNTTKSTLLKNAPQISPTTNAFPLLSSLLSRLLLLRPPHSSQLQNRHFNQFRRESQSTQPRAVGKPVADDALLKYPGNQHSAEWYLFSDLNCPSEERIDSAVTRVMDPDEVMSKLRKL</sequence>
<evidence type="ECO:0000313" key="2">
    <source>
        <dbReference type="EMBL" id="KAL1567539.1"/>
    </source>
</evidence>